<dbReference type="EMBL" id="NKXS01003704">
    <property type="protein sequence ID" value="PIN08780.1"/>
    <property type="molecule type" value="Genomic_DNA"/>
</dbReference>
<feature type="compositionally biased region" description="Polar residues" evidence="1">
    <location>
        <begin position="64"/>
        <end position="73"/>
    </location>
</feature>
<evidence type="ECO:0000313" key="3">
    <source>
        <dbReference type="Proteomes" id="UP000231279"/>
    </source>
</evidence>
<sequence>MEERQLDFSLPLLSVKHNRQQSLSLNKSINEQEKVKNSATVPFHWEQFPGKPKQEVGIHVQTTEEPSNIQTKSLKVPPGRESGSSSDQNILHFNCEDESDSESGDDRYSVDKRSRDLMTDRFLPAVKDVVLETRDYFVEKPSVVNEHCSEYADNVGSEEQRNLVPVKKSGKSWESIARFCAKNNMCLLHKLPRMRWKLHSSTRNANADPLEKDLPQIENKLILDESSLKSAILDGLYKKLQDRKGHNIALSRKLFKSLQDVPRNQVNVRGFGPMNNDVEKSLYVDFLSKSDMQNFDQESDGHSLESDYQRQFDPSSLTPPLPKSPSESWLWRTIVKTSNLEGLIPDAFDGQEKP</sequence>
<organism evidence="2 3">
    <name type="scientific">Handroanthus impetiginosus</name>
    <dbReference type="NCBI Taxonomy" id="429701"/>
    <lineage>
        <taxon>Eukaryota</taxon>
        <taxon>Viridiplantae</taxon>
        <taxon>Streptophyta</taxon>
        <taxon>Embryophyta</taxon>
        <taxon>Tracheophyta</taxon>
        <taxon>Spermatophyta</taxon>
        <taxon>Magnoliopsida</taxon>
        <taxon>eudicotyledons</taxon>
        <taxon>Gunneridae</taxon>
        <taxon>Pentapetalae</taxon>
        <taxon>asterids</taxon>
        <taxon>lamiids</taxon>
        <taxon>Lamiales</taxon>
        <taxon>Bignoniaceae</taxon>
        <taxon>Crescentiina</taxon>
        <taxon>Tabebuia alliance</taxon>
        <taxon>Handroanthus</taxon>
    </lineage>
</organism>
<feature type="region of interest" description="Disordered" evidence="1">
    <location>
        <begin position="294"/>
        <end position="326"/>
    </location>
</feature>
<name>A0A2G9GUT5_9LAMI</name>
<dbReference type="InterPro" id="IPR007789">
    <property type="entry name" value="DUF688"/>
</dbReference>
<dbReference type="PANTHER" id="PTHR33671">
    <property type="entry name" value="N-METHYLTRANSFERASE, PUTATIVE (DUF688)-RELATED"/>
    <property type="match status" value="1"/>
</dbReference>
<comment type="caution">
    <text evidence="2">The sequence shown here is derived from an EMBL/GenBank/DDBJ whole genome shotgun (WGS) entry which is preliminary data.</text>
</comment>
<dbReference type="OrthoDB" id="677721at2759"/>
<gene>
    <name evidence="2" type="ORF">CDL12_18635</name>
</gene>
<dbReference type="Proteomes" id="UP000231279">
    <property type="component" value="Unassembled WGS sequence"/>
</dbReference>
<evidence type="ECO:0000256" key="1">
    <source>
        <dbReference type="SAM" id="MobiDB-lite"/>
    </source>
</evidence>
<keyword evidence="3" id="KW-1185">Reference proteome</keyword>
<dbReference type="Pfam" id="PF05097">
    <property type="entry name" value="DUF688"/>
    <property type="match status" value="2"/>
</dbReference>
<feature type="compositionally biased region" description="Polar residues" evidence="1">
    <location>
        <begin position="82"/>
        <end position="91"/>
    </location>
</feature>
<feature type="compositionally biased region" description="Basic and acidic residues" evidence="1">
    <location>
        <begin position="299"/>
        <end position="310"/>
    </location>
</feature>
<protein>
    <submittedName>
        <fullName evidence="2">Uncharacterized protein</fullName>
    </submittedName>
</protein>
<evidence type="ECO:0000313" key="2">
    <source>
        <dbReference type="EMBL" id="PIN08780.1"/>
    </source>
</evidence>
<proteinExistence type="predicted"/>
<feature type="region of interest" description="Disordered" evidence="1">
    <location>
        <begin position="64"/>
        <end position="110"/>
    </location>
</feature>
<dbReference type="AlphaFoldDB" id="A0A2G9GUT5"/>
<reference evidence="3" key="1">
    <citation type="journal article" date="2018" name="Gigascience">
        <title>Genome assembly of the Pink Ipe (Handroanthus impetiginosus, Bignoniaceae), a highly valued, ecologically keystone Neotropical timber forest tree.</title>
        <authorList>
            <person name="Silva-Junior O.B."/>
            <person name="Grattapaglia D."/>
            <person name="Novaes E."/>
            <person name="Collevatti R.G."/>
        </authorList>
    </citation>
    <scope>NUCLEOTIDE SEQUENCE [LARGE SCALE GENOMIC DNA]</scope>
    <source>
        <strain evidence="3">cv. UFG-1</strain>
    </source>
</reference>
<accession>A0A2G9GUT5</accession>
<dbReference type="PANTHER" id="PTHR33671:SF3">
    <property type="entry name" value="F28N24.8 PROTEIN"/>
    <property type="match status" value="1"/>
</dbReference>